<dbReference type="Gene3D" id="2.20.110.10">
    <property type="entry name" value="Histone H3 K4-specific methyltransferase SET7/9 N-terminal domain"/>
    <property type="match status" value="2"/>
</dbReference>
<evidence type="ECO:0000313" key="3">
    <source>
        <dbReference type="Proteomes" id="UP000598120"/>
    </source>
</evidence>
<protein>
    <recommendedName>
        <fullName evidence="4">Antitoxin component YwqK of the YwqJK toxin-antitoxin module</fullName>
    </recommendedName>
</protein>
<evidence type="ECO:0000256" key="1">
    <source>
        <dbReference type="ARBA" id="ARBA00022737"/>
    </source>
</evidence>
<dbReference type="PANTHER" id="PTHR23084">
    <property type="entry name" value="PHOSPHATIDYLINOSITOL-4-PHOSPHATE 5-KINASE RELATED"/>
    <property type="match status" value="1"/>
</dbReference>
<dbReference type="SUPFAM" id="SSF82185">
    <property type="entry name" value="Histone H3 K4-specific methyltransferase SET7/9 N-terminal domain"/>
    <property type="match status" value="2"/>
</dbReference>
<dbReference type="InterPro" id="IPR003409">
    <property type="entry name" value="MORN"/>
</dbReference>
<name>A0A8J2TRS1_9FLAO</name>
<reference evidence="2 3" key="1">
    <citation type="journal article" date="2014" name="Int. J. Syst. Evol. Microbiol.">
        <title>Complete genome sequence of Corynebacterium casei LMG S-19264T (=DSM 44701T), isolated from a smear-ripened cheese.</title>
        <authorList>
            <consortium name="US DOE Joint Genome Institute (JGI-PGF)"/>
            <person name="Walter F."/>
            <person name="Albersmeier A."/>
            <person name="Kalinowski J."/>
            <person name="Ruckert C."/>
        </authorList>
    </citation>
    <scope>NUCLEOTIDE SEQUENCE [LARGE SCALE GENOMIC DNA]</scope>
    <source>
        <strain evidence="2 3">CGMCC 1.15295</strain>
    </source>
</reference>
<dbReference type="RefSeq" id="WP_188605407.1">
    <property type="nucleotide sequence ID" value="NZ_BMIC01000001.1"/>
</dbReference>
<dbReference type="SMART" id="SM00698">
    <property type="entry name" value="MORN"/>
    <property type="match status" value="6"/>
</dbReference>
<dbReference type="EMBL" id="BMIC01000001">
    <property type="protein sequence ID" value="GFZ83015.1"/>
    <property type="molecule type" value="Genomic_DNA"/>
</dbReference>
<evidence type="ECO:0008006" key="4">
    <source>
        <dbReference type="Google" id="ProtNLM"/>
    </source>
</evidence>
<sequence length="688" mass="79068">MKAILTLIGLFISMSIYSQKTDWVNAPLNPIAFKYKLEHFNLKGDVYSYGKQMFSKDGLMIFENQFSTDRFLYKNNQLYADTSGRLFEFNSQGYISKMTYASSGVHTQSYTYNNKGLLTNVTNTKGYNAVYDYDTNNRLIKSVVSGVTKEYSYQKKGEELLITEKDLSKSPITQSILIYKNGHCIGKDDYRFNNDHDKFNNLIAPFQGETLFYSEVENKTNEISLVYEKPSYGSINFLYDCKFYINNKRVGILFTKVINRKDLMIYDPFKEKYLIIEDAFNDTKSGKKQVFSKVYIDAHSFLDFSESFEQLCYKGTSLVNALYLRKSSLIVYNQYNNYICYDEFIDKTLFCKFNPNEKFSFYPLQEVNSKENLFFLKGNDGIFYVEKGKILSSAEHTFAYNNNDIVLFKNNEPKYYFPNYKNALDATVYPGRAYNNKTDTYTLEQSNSNQNNVTETNVKAPITPDSYCVSGNCTDGYGELKLSKSNIVGFFKNGKANGYGKEVFNDGSGYYQGTFKDGFRDGYGYYEWLKLKQSYIGFWKSGYQHGYGYYIEKGIVFQAGYYENGKQTRNMLTQDFKDQKLIGNCIGDCVNGFGSYKYSNGDIYTGFFSNNNRNYVGGYTWASGNIYTGEYYNNLGNGQGEEYYGSSGTIYRGAFSNGKRHGLGAYFNKSGAIQSKGYWEIGELKTTN</sequence>
<keyword evidence="3" id="KW-1185">Reference proteome</keyword>
<gene>
    <name evidence="2" type="ORF">GCM10011531_12070</name>
</gene>
<dbReference type="PANTHER" id="PTHR23084:SF263">
    <property type="entry name" value="MORN REPEAT-CONTAINING PROTEIN 1"/>
    <property type="match status" value="1"/>
</dbReference>
<evidence type="ECO:0000313" key="2">
    <source>
        <dbReference type="EMBL" id="GFZ83015.1"/>
    </source>
</evidence>
<dbReference type="Proteomes" id="UP000598120">
    <property type="component" value="Unassembled WGS sequence"/>
</dbReference>
<proteinExistence type="predicted"/>
<comment type="caution">
    <text evidence="2">The sequence shown here is derived from an EMBL/GenBank/DDBJ whole genome shotgun (WGS) entry which is preliminary data.</text>
</comment>
<organism evidence="2 3">
    <name type="scientific">Aquaticitalea lipolytica</name>
    <dbReference type="NCBI Taxonomy" id="1247562"/>
    <lineage>
        <taxon>Bacteria</taxon>
        <taxon>Pseudomonadati</taxon>
        <taxon>Bacteroidota</taxon>
        <taxon>Flavobacteriia</taxon>
        <taxon>Flavobacteriales</taxon>
        <taxon>Flavobacteriaceae</taxon>
        <taxon>Aquaticitalea</taxon>
    </lineage>
</organism>
<accession>A0A8J2TRS1</accession>
<dbReference type="AlphaFoldDB" id="A0A8J2TRS1"/>
<keyword evidence="1" id="KW-0677">Repeat</keyword>
<dbReference type="Pfam" id="PF02493">
    <property type="entry name" value="MORN"/>
    <property type="match status" value="7"/>
</dbReference>